<evidence type="ECO:0000313" key="2">
    <source>
        <dbReference type="EMBL" id="PWN98393.1"/>
    </source>
</evidence>
<dbReference type="Pfam" id="PF00566">
    <property type="entry name" value="RabGAP-TBC"/>
    <property type="match status" value="1"/>
</dbReference>
<dbReference type="OrthoDB" id="294251at2759"/>
<dbReference type="EMBL" id="KZ819291">
    <property type="protein sequence ID" value="PWN98393.1"/>
    <property type="molecule type" value="Genomic_DNA"/>
</dbReference>
<dbReference type="SMART" id="SM00164">
    <property type="entry name" value="TBC"/>
    <property type="match status" value="1"/>
</dbReference>
<dbReference type="Proteomes" id="UP000245946">
    <property type="component" value="Unassembled WGS sequence"/>
</dbReference>
<dbReference type="FunFam" id="1.10.8.270:FF:000026">
    <property type="entry name" value="TBC (Tre-2/Bub2/Cdc16) domain family"/>
    <property type="match status" value="1"/>
</dbReference>
<sequence>VGVSRLGDTKTGKEHWKEFLRLCQAGIPLCYRAKVWAECSGAIEAAEPGRYQELLAEHEGESNQCTEQIDLDVHRTMPTNVYFGGEGPGVPKLRRLLVAFSWYNPACGYCQGMNNLAATLLLTHATEEEAFWVLVMIIERILPSEYYTSHLLVSQADQRVLLELINELLPRLAEHIADLGVDLPAVTFAWFLSLYTDCLPVETLFRVWDVLFVEGMVVLFRIAVAILQLNEADLLAATSPAAFYSLMHSMTSKLFASDRLIKVRPV</sequence>
<dbReference type="InterPro" id="IPR050302">
    <property type="entry name" value="Rab_GAP_TBC_domain"/>
</dbReference>
<dbReference type="InterPro" id="IPR000195">
    <property type="entry name" value="Rab-GAP-TBC_dom"/>
</dbReference>
<keyword evidence="3" id="KW-1185">Reference proteome</keyword>
<dbReference type="PROSITE" id="PS50086">
    <property type="entry name" value="TBC_RABGAP"/>
    <property type="match status" value="1"/>
</dbReference>
<organism evidence="2 3">
    <name type="scientific">Tilletiopsis washingtonensis</name>
    <dbReference type="NCBI Taxonomy" id="58919"/>
    <lineage>
        <taxon>Eukaryota</taxon>
        <taxon>Fungi</taxon>
        <taxon>Dikarya</taxon>
        <taxon>Basidiomycota</taxon>
        <taxon>Ustilaginomycotina</taxon>
        <taxon>Exobasidiomycetes</taxon>
        <taxon>Entylomatales</taxon>
        <taxon>Entylomatales incertae sedis</taxon>
        <taxon>Tilletiopsis</taxon>
    </lineage>
</organism>
<dbReference type="Gene3D" id="1.10.472.80">
    <property type="entry name" value="Ypt/Rab-GAP domain of gyp1p, domain 3"/>
    <property type="match status" value="1"/>
</dbReference>
<feature type="non-terminal residue" evidence="2">
    <location>
        <position position="266"/>
    </location>
</feature>
<protein>
    <submittedName>
        <fullName evidence="2">RabGAP/TBC</fullName>
    </submittedName>
</protein>
<reference evidence="2 3" key="1">
    <citation type="journal article" date="2018" name="Mol. Biol. Evol.">
        <title>Broad Genomic Sampling Reveals a Smut Pathogenic Ancestry of the Fungal Clade Ustilaginomycotina.</title>
        <authorList>
            <person name="Kijpornyongpan T."/>
            <person name="Mondo S.J."/>
            <person name="Barry K."/>
            <person name="Sandor L."/>
            <person name="Lee J."/>
            <person name="Lipzen A."/>
            <person name="Pangilinan J."/>
            <person name="LaButti K."/>
            <person name="Hainaut M."/>
            <person name="Henrissat B."/>
            <person name="Grigoriev I.V."/>
            <person name="Spatafora J.W."/>
            <person name="Aime M.C."/>
        </authorList>
    </citation>
    <scope>NUCLEOTIDE SEQUENCE [LARGE SCALE GENOMIC DNA]</scope>
    <source>
        <strain evidence="2 3">MCA 4186</strain>
    </source>
</reference>
<gene>
    <name evidence="2" type="ORF">FA09DRAFT_286765</name>
</gene>
<evidence type="ECO:0000313" key="3">
    <source>
        <dbReference type="Proteomes" id="UP000245946"/>
    </source>
</evidence>
<dbReference type="PANTHER" id="PTHR47219:SF20">
    <property type="entry name" value="TBC1 DOMAIN FAMILY MEMBER 2B"/>
    <property type="match status" value="1"/>
</dbReference>
<accession>A0A316ZDS9</accession>
<dbReference type="GO" id="GO:0005096">
    <property type="term" value="F:GTPase activator activity"/>
    <property type="evidence" value="ECO:0007669"/>
    <property type="project" value="TreeGrafter"/>
</dbReference>
<dbReference type="AlphaFoldDB" id="A0A316ZDS9"/>
<dbReference type="Gene3D" id="1.10.8.270">
    <property type="entry name" value="putative rabgap domain of human tbc1 domain family member 14 like domains"/>
    <property type="match status" value="1"/>
</dbReference>
<feature type="domain" description="Rab-GAP TBC" evidence="1">
    <location>
        <begin position="26"/>
        <end position="215"/>
    </location>
</feature>
<dbReference type="SUPFAM" id="SSF47923">
    <property type="entry name" value="Ypt/Rab-GAP domain of gyp1p"/>
    <property type="match status" value="2"/>
</dbReference>
<dbReference type="PANTHER" id="PTHR47219">
    <property type="entry name" value="RAB GTPASE-ACTIVATING PROTEIN 1-LIKE"/>
    <property type="match status" value="1"/>
</dbReference>
<proteinExistence type="predicted"/>
<dbReference type="STRING" id="58919.A0A316ZDS9"/>
<name>A0A316ZDS9_9BASI</name>
<dbReference type="GeneID" id="37267456"/>
<dbReference type="GO" id="GO:0031267">
    <property type="term" value="F:small GTPase binding"/>
    <property type="evidence" value="ECO:0007669"/>
    <property type="project" value="TreeGrafter"/>
</dbReference>
<evidence type="ECO:0000259" key="1">
    <source>
        <dbReference type="PROSITE" id="PS50086"/>
    </source>
</evidence>
<feature type="non-terminal residue" evidence="2">
    <location>
        <position position="1"/>
    </location>
</feature>
<dbReference type="RefSeq" id="XP_025598672.1">
    <property type="nucleotide sequence ID" value="XM_025739910.1"/>
</dbReference>
<dbReference type="InterPro" id="IPR035969">
    <property type="entry name" value="Rab-GAP_TBC_sf"/>
</dbReference>